<sequence length="289" mass="30704">MASREMTAGPGVLGRSGRAVTRSGRAVTTYCLLAWTWIRAAAQYPVSLLLLALGTAATAGLDVAAIIVMFSRAQRIAGFDAAEVLFFYGTSALSFAVSDILLGTTERLGEHVREGTLDALLVRPVSPLIQLATEDFSPRRIGRLVPPVLVLALALPRLDVAWTPGRVAMVPLMVVAGTTIFAGIWVLCSAVQFVLLNSHGATKALTYGGASLTQYPMTVFARDFVRGVTFVVPLAFVNWMPGLYVLGRPDPLGLPGWTRFASPAVGAALCVVAGLAWRAGLRRYRSTGS</sequence>
<dbReference type="InterPro" id="IPR010390">
    <property type="entry name" value="ABC-2_transporter-like"/>
</dbReference>
<dbReference type="Pfam" id="PF06182">
    <property type="entry name" value="ABC2_membrane_6"/>
    <property type="match status" value="1"/>
</dbReference>
<protein>
    <submittedName>
        <fullName evidence="2">ABC transporter permease</fullName>
    </submittedName>
</protein>
<feature type="transmembrane region" description="Helical" evidence="1">
    <location>
        <begin position="48"/>
        <end position="70"/>
    </location>
</feature>
<keyword evidence="1" id="KW-1133">Transmembrane helix</keyword>
<name>A0ABV9UE75_9ACTN</name>
<dbReference type="PANTHER" id="PTHR36833:SF1">
    <property type="entry name" value="INTEGRAL MEMBRANE TRANSPORT PROTEIN"/>
    <property type="match status" value="1"/>
</dbReference>
<evidence type="ECO:0000313" key="2">
    <source>
        <dbReference type="EMBL" id="MFC4913853.1"/>
    </source>
</evidence>
<keyword evidence="1" id="KW-0472">Membrane</keyword>
<feature type="transmembrane region" description="Helical" evidence="1">
    <location>
        <begin position="257"/>
        <end position="277"/>
    </location>
</feature>
<dbReference type="RefSeq" id="WP_378265171.1">
    <property type="nucleotide sequence ID" value="NZ_JBHSIT010000020.1"/>
</dbReference>
<proteinExistence type="predicted"/>
<feature type="transmembrane region" description="Helical" evidence="1">
    <location>
        <begin position="224"/>
        <end position="245"/>
    </location>
</feature>
<accession>A0ABV9UE75</accession>
<evidence type="ECO:0000313" key="3">
    <source>
        <dbReference type="Proteomes" id="UP001595872"/>
    </source>
</evidence>
<organism evidence="2 3">
    <name type="scientific">Actinomadura gamaensis</name>
    <dbReference type="NCBI Taxonomy" id="1763541"/>
    <lineage>
        <taxon>Bacteria</taxon>
        <taxon>Bacillati</taxon>
        <taxon>Actinomycetota</taxon>
        <taxon>Actinomycetes</taxon>
        <taxon>Streptosporangiales</taxon>
        <taxon>Thermomonosporaceae</taxon>
        <taxon>Actinomadura</taxon>
    </lineage>
</organism>
<dbReference type="PANTHER" id="PTHR36833">
    <property type="entry name" value="SLR0610 PROTEIN-RELATED"/>
    <property type="match status" value="1"/>
</dbReference>
<dbReference type="Proteomes" id="UP001595872">
    <property type="component" value="Unassembled WGS sequence"/>
</dbReference>
<reference evidence="3" key="1">
    <citation type="journal article" date="2019" name="Int. J. Syst. Evol. Microbiol.">
        <title>The Global Catalogue of Microorganisms (GCM) 10K type strain sequencing project: providing services to taxonomists for standard genome sequencing and annotation.</title>
        <authorList>
            <consortium name="The Broad Institute Genomics Platform"/>
            <consortium name="The Broad Institute Genome Sequencing Center for Infectious Disease"/>
            <person name="Wu L."/>
            <person name="Ma J."/>
        </authorList>
    </citation>
    <scope>NUCLEOTIDE SEQUENCE [LARGE SCALE GENOMIC DNA]</scope>
    <source>
        <strain evidence="3">KLKA75</strain>
    </source>
</reference>
<gene>
    <name evidence="2" type="ORF">ACFPCY_41665</name>
</gene>
<keyword evidence="1" id="KW-0812">Transmembrane</keyword>
<keyword evidence="3" id="KW-1185">Reference proteome</keyword>
<feature type="transmembrane region" description="Helical" evidence="1">
    <location>
        <begin position="168"/>
        <end position="196"/>
    </location>
</feature>
<comment type="caution">
    <text evidence="2">The sequence shown here is derived from an EMBL/GenBank/DDBJ whole genome shotgun (WGS) entry which is preliminary data.</text>
</comment>
<dbReference type="EMBL" id="JBHSIT010000020">
    <property type="protein sequence ID" value="MFC4913853.1"/>
    <property type="molecule type" value="Genomic_DNA"/>
</dbReference>
<evidence type="ECO:0000256" key="1">
    <source>
        <dbReference type="SAM" id="Phobius"/>
    </source>
</evidence>